<feature type="compositionally biased region" description="Basic and acidic residues" evidence="1">
    <location>
        <begin position="504"/>
        <end position="513"/>
    </location>
</feature>
<dbReference type="Proteomes" id="UP001356095">
    <property type="component" value="Unassembled WGS sequence"/>
</dbReference>
<feature type="compositionally biased region" description="Polar residues" evidence="1">
    <location>
        <begin position="986"/>
        <end position="999"/>
    </location>
</feature>
<dbReference type="InterPro" id="IPR049762">
    <property type="entry name" value="PoNe_dom"/>
</dbReference>
<protein>
    <submittedName>
        <fullName evidence="2">Uncharacterized protein</fullName>
    </submittedName>
</protein>
<dbReference type="CDD" id="cd20739">
    <property type="entry name" value="PoNe_DUF637"/>
    <property type="match status" value="1"/>
</dbReference>
<sequence>MATLSDDGLIDPSAFPIPETLTYLLDSVASKLKTDGTDLSDTGHDITGAWAGLDGIYAAPESETLFGVLAPVASDGDEVSSALSGASDALTEFAETARGIKDRWYTLRTDSYAFLASIDYGDKEDWDEGSGMLWWKEESPKVAEHNALLERAAGLQHEFEEAERTCANAITALFGGTTFIAQRADGSVEAGVGQFVYGFDEPLEGVETEWGSPQTTDYAWYTDATDAVGDYVVGMAEDLGGMVGAHGPEGWFSGSWGDNLWEYWGGTVESLGSLAGVSKDESGNWGFSWETAGNAWTEAAHSVVPWREWGERPWYVIGTAALNIGATVGGALLTATGVGAVVGVPLLAWRGSRILDGVNGGRTDADLPDADRVDLDTLLARVPRFGDGSVTPVDLSRLADLDIDSGSFDRMSEALRRLDATTGGDGADLPSGGDGRRTPTGDTDDGASPDTTPRSGTDPEAEEQHGPAGDGNDGRADRDADEPTYPTTELLDSSQDFLDGVDPDSVRGLREGMDDQENDWVTSQVPDDLSSLDDTPVQRYENDPSRVEADAERPEELARVGGGEYEIAEGADGNRVDARNDGTVNNSAGSTTNADTPRGGTTVIETDSGRGGSGGGGGGGGTGGGGPGGGSPFLPDGGDGSGPDGPGDGTNGNDGGDGDSDLPSSVDDLRNHSWGDTPEGRRRFYAHFERLLNDRANGIFDEFYKSNGHRLSRFTTVGPDRFTLPKLGWFDGEQRWVVKDALAPADPPSYRGDLSKADALFPRDPGNPAFDYLDRFAEDRRNAITADTGAQRELSRLETQYKDHLASGGDVPQDLADARTRYAELHTEMGRASERFGEATADIAVPAEFDGRPVLDQDGNPVLDDQGDPVHRPKVVEQIALPDTGPRSGAHQFDQIWRTEDGGIVVVEAKSSTNTALGERIVRGDGGKPTRVSQGTQAYLESIMESMRERGEKDGTNSFTEEDLADEIQQALDGGKLHYVEVKGNPVTQADGQGASQDRSAGYSFREFNLTRR</sequence>
<proteinExistence type="predicted"/>
<gene>
    <name evidence="2" type="ORF">Q8791_18500</name>
</gene>
<reference evidence="2 3" key="1">
    <citation type="submission" date="2023-08" db="EMBL/GenBank/DDBJ databases">
        <authorList>
            <person name="Girao M."/>
            <person name="Carvalho M.F."/>
        </authorList>
    </citation>
    <scope>NUCLEOTIDE SEQUENCE [LARGE SCALE GENOMIC DNA]</scope>
    <source>
        <strain evidence="2 3">CT-R113</strain>
    </source>
</reference>
<feature type="compositionally biased region" description="Polar residues" evidence="1">
    <location>
        <begin position="485"/>
        <end position="496"/>
    </location>
</feature>
<evidence type="ECO:0000313" key="2">
    <source>
        <dbReference type="EMBL" id="MEE2039209.1"/>
    </source>
</evidence>
<organism evidence="2 3">
    <name type="scientific">Nocardiopsis codii</name>
    <dbReference type="NCBI Taxonomy" id="3065942"/>
    <lineage>
        <taxon>Bacteria</taxon>
        <taxon>Bacillati</taxon>
        <taxon>Actinomycetota</taxon>
        <taxon>Actinomycetes</taxon>
        <taxon>Streptosporangiales</taxon>
        <taxon>Nocardiopsidaceae</taxon>
        <taxon>Nocardiopsis</taxon>
    </lineage>
</organism>
<keyword evidence="3" id="KW-1185">Reference proteome</keyword>
<feature type="region of interest" description="Disordered" evidence="1">
    <location>
        <begin position="983"/>
        <end position="1013"/>
    </location>
</feature>
<evidence type="ECO:0000313" key="3">
    <source>
        <dbReference type="Proteomes" id="UP001356095"/>
    </source>
</evidence>
<feature type="compositionally biased region" description="Gly residues" evidence="1">
    <location>
        <begin position="609"/>
        <end position="655"/>
    </location>
</feature>
<feature type="compositionally biased region" description="Polar residues" evidence="1">
    <location>
        <begin position="582"/>
        <end position="595"/>
    </location>
</feature>
<dbReference type="EMBL" id="JAUZMY010000018">
    <property type="protein sequence ID" value="MEE2039209.1"/>
    <property type="molecule type" value="Genomic_DNA"/>
</dbReference>
<feature type="region of interest" description="Disordered" evidence="1">
    <location>
        <begin position="417"/>
        <end position="679"/>
    </location>
</feature>
<accession>A0ABU7KBC4</accession>
<name>A0ABU7KBC4_9ACTN</name>
<feature type="compositionally biased region" description="Basic and acidic residues" evidence="1">
    <location>
        <begin position="667"/>
        <end position="679"/>
    </location>
</feature>
<evidence type="ECO:0000256" key="1">
    <source>
        <dbReference type="SAM" id="MobiDB-lite"/>
    </source>
</evidence>
<dbReference type="RefSeq" id="WP_330092985.1">
    <property type="nucleotide sequence ID" value="NZ_JAUZMY010000018.1"/>
</dbReference>
<feature type="compositionally biased region" description="Basic and acidic residues" evidence="1">
    <location>
        <begin position="540"/>
        <end position="558"/>
    </location>
</feature>
<comment type="caution">
    <text evidence="2">The sequence shown here is derived from an EMBL/GenBank/DDBJ whole genome shotgun (WGS) entry which is preliminary data.</text>
</comment>